<comment type="similarity">
    <text evidence="2">Belongs to the GSP N family.</text>
</comment>
<evidence type="ECO:0000256" key="8">
    <source>
        <dbReference type="ARBA" id="ARBA00022927"/>
    </source>
</evidence>
<evidence type="ECO:0000256" key="5">
    <source>
        <dbReference type="ARBA" id="ARBA00022475"/>
    </source>
</evidence>
<dbReference type="EMBL" id="AUXT01000186">
    <property type="protein sequence ID" value="KZN44777.1"/>
    <property type="molecule type" value="Genomic_DNA"/>
</dbReference>
<evidence type="ECO:0000256" key="6">
    <source>
        <dbReference type="ARBA" id="ARBA00022519"/>
    </source>
</evidence>
<evidence type="ECO:0000256" key="2">
    <source>
        <dbReference type="ARBA" id="ARBA00007208"/>
    </source>
</evidence>
<evidence type="ECO:0000256" key="4">
    <source>
        <dbReference type="ARBA" id="ARBA00022448"/>
    </source>
</evidence>
<dbReference type="GO" id="GO:0015628">
    <property type="term" value="P:protein secretion by the type II secretion system"/>
    <property type="evidence" value="ECO:0007669"/>
    <property type="project" value="InterPro"/>
</dbReference>
<dbReference type="InterPro" id="IPR022792">
    <property type="entry name" value="T2SS_protein-GspN"/>
</dbReference>
<dbReference type="RefSeq" id="WP_063378250.1">
    <property type="nucleotide sequence ID" value="NZ_AUXT01000186.1"/>
</dbReference>
<evidence type="ECO:0000313" key="11">
    <source>
        <dbReference type="EMBL" id="KZN44777.1"/>
    </source>
</evidence>
<keyword evidence="6" id="KW-0997">Cell inner membrane</keyword>
<keyword evidence="9" id="KW-0472">Membrane</keyword>
<comment type="subcellular location">
    <subcellularLocation>
        <location evidence="1">Cell inner membrane</location>
    </subcellularLocation>
</comment>
<evidence type="ECO:0000256" key="1">
    <source>
        <dbReference type="ARBA" id="ARBA00004533"/>
    </source>
</evidence>
<dbReference type="Pfam" id="PF01203">
    <property type="entry name" value="T2SSN"/>
    <property type="match status" value="1"/>
</dbReference>
<reference evidence="11 12" key="1">
    <citation type="submission" date="2013-07" db="EMBL/GenBank/DDBJ databases">
        <title>Comparative Genomic and Metabolomic Analysis of Twelve Strains of Pseudoalteromonas luteoviolacea.</title>
        <authorList>
            <person name="Vynne N.G."/>
            <person name="Mansson M."/>
            <person name="Gram L."/>
        </authorList>
    </citation>
    <scope>NUCLEOTIDE SEQUENCE [LARGE SCALE GENOMIC DNA]</scope>
    <source>
        <strain evidence="11 12">NCIMB 1942</strain>
    </source>
</reference>
<comment type="caution">
    <text evidence="11">The sequence shown here is derived from an EMBL/GenBank/DDBJ whole genome shotgun (WGS) entry which is preliminary data.</text>
</comment>
<evidence type="ECO:0000256" key="7">
    <source>
        <dbReference type="ARBA" id="ARBA00022692"/>
    </source>
</evidence>
<evidence type="ECO:0000256" key="10">
    <source>
        <dbReference type="ARBA" id="ARBA00030772"/>
    </source>
</evidence>
<evidence type="ECO:0000256" key="3">
    <source>
        <dbReference type="ARBA" id="ARBA00021563"/>
    </source>
</evidence>
<dbReference type="GO" id="GO:0015627">
    <property type="term" value="C:type II protein secretion system complex"/>
    <property type="evidence" value="ECO:0007669"/>
    <property type="project" value="InterPro"/>
</dbReference>
<dbReference type="Proteomes" id="UP000076587">
    <property type="component" value="Unassembled WGS sequence"/>
</dbReference>
<name>A0A166ZXS3_9GAMM</name>
<dbReference type="OrthoDB" id="6118198at2"/>
<organism evidence="11 12">
    <name type="scientific">Pseudoalteromonas luteoviolacea NCIMB 1942</name>
    <dbReference type="NCBI Taxonomy" id="1365253"/>
    <lineage>
        <taxon>Bacteria</taxon>
        <taxon>Pseudomonadati</taxon>
        <taxon>Pseudomonadota</taxon>
        <taxon>Gammaproteobacteria</taxon>
        <taxon>Alteromonadales</taxon>
        <taxon>Pseudoalteromonadaceae</taxon>
        <taxon>Pseudoalteromonas</taxon>
    </lineage>
</organism>
<keyword evidence="8" id="KW-0653">Protein transport</keyword>
<evidence type="ECO:0000313" key="12">
    <source>
        <dbReference type="Proteomes" id="UP000076587"/>
    </source>
</evidence>
<sequence>MKNAVSITLVFLFSFLVFTVVTIPASVALQVVQSQIPNNVRLGAVSGSLWQGQLGGVNYQNLQLNNVKWELNGWALLSGQLSGKVNFGNARDASEISGRSNFAVSLFGDSIELNQTKLRFSVEQAMKQVNLPLPVDASGRVILEVAQYNSGEPYCESLRGDISSPEIKVKGMSGWFSIGDLSGALSCKSGDVAIMVEPENLLGLRADATLAANMQFRVAGNIKPDASLPKEVHDAVKFLGRPDAEGRYPVSM</sequence>
<keyword evidence="5" id="KW-1003">Cell membrane</keyword>
<gene>
    <name evidence="11" type="ORF">N482_15495</name>
</gene>
<keyword evidence="7" id="KW-0812">Transmembrane</keyword>
<dbReference type="GO" id="GO:0005886">
    <property type="term" value="C:plasma membrane"/>
    <property type="evidence" value="ECO:0007669"/>
    <property type="project" value="UniProtKB-SubCell"/>
</dbReference>
<protein>
    <recommendedName>
        <fullName evidence="3">Type II secretion system protein N</fullName>
    </recommendedName>
    <alternativeName>
        <fullName evidence="10">General secretion pathway protein N</fullName>
    </alternativeName>
</protein>
<dbReference type="AlphaFoldDB" id="A0A166ZXS3"/>
<dbReference type="PATRIC" id="fig|1365253.3.peg.3825"/>
<accession>A0A166ZXS3</accession>
<proteinExistence type="inferred from homology"/>
<keyword evidence="4" id="KW-0813">Transport</keyword>
<evidence type="ECO:0000256" key="9">
    <source>
        <dbReference type="ARBA" id="ARBA00023136"/>
    </source>
</evidence>